<protein>
    <submittedName>
        <fullName evidence="2">ABC transporter permease</fullName>
    </submittedName>
</protein>
<dbReference type="OrthoDB" id="9805022at2"/>
<keyword evidence="1" id="KW-1133">Transmembrane helix</keyword>
<feature type="transmembrane region" description="Helical" evidence="1">
    <location>
        <begin position="145"/>
        <end position="175"/>
    </location>
</feature>
<sequence>MFTALGRWAIIRFSIVAAILLTLGRAGKSILAFEGRAATRTVILKQIYFTGLEASGIIMTIALILGTVIITQVVSLVGDNGFLTGKILVWVVLRELAPLLTAIVVIARSGTAIAAELGAMKINGEIESLEMMGIPSEHYLIFPRIAGVTISMVILTVYFVLTAFIGSFLIASVGWHVPYEQFIQGILTALGGKEVVVPLLKSVLFGLCTSATCCCFGLSVDRSVTEIPQVATKGVMFSLFVVFFMDALVTYVSSL</sequence>
<dbReference type="GO" id="GO:0005548">
    <property type="term" value="F:phospholipid transporter activity"/>
    <property type="evidence" value="ECO:0007669"/>
    <property type="project" value="TreeGrafter"/>
</dbReference>
<feature type="transmembrane region" description="Helical" evidence="1">
    <location>
        <begin position="47"/>
        <end position="75"/>
    </location>
</feature>
<organism evidence="2 3">
    <name type="scientific">Oryzomonas rubra</name>
    <dbReference type="NCBI Taxonomy" id="2509454"/>
    <lineage>
        <taxon>Bacteria</taxon>
        <taxon>Pseudomonadati</taxon>
        <taxon>Thermodesulfobacteriota</taxon>
        <taxon>Desulfuromonadia</taxon>
        <taxon>Geobacterales</taxon>
        <taxon>Geobacteraceae</taxon>
        <taxon>Oryzomonas</taxon>
    </lineage>
</organism>
<dbReference type="Pfam" id="PF02405">
    <property type="entry name" value="MlaE"/>
    <property type="match status" value="1"/>
</dbReference>
<feature type="transmembrane region" description="Helical" evidence="1">
    <location>
        <begin position="230"/>
        <end position="252"/>
    </location>
</feature>
<evidence type="ECO:0000313" key="2">
    <source>
        <dbReference type="EMBL" id="KAA0895152.1"/>
    </source>
</evidence>
<dbReference type="GO" id="GO:0043190">
    <property type="term" value="C:ATP-binding cassette (ABC) transporter complex"/>
    <property type="evidence" value="ECO:0007669"/>
    <property type="project" value="InterPro"/>
</dbReference>
<dbReference type="PANTHER" id="PTHR30188:SF4">
    <property type="entry name" value="PROTEIN TRIGALACTOSYLDIACYLGLYCEROL 1, CHLOROPLASTIC"/>
    <property type="match status" value="1"/>
</dbReference>
<accession>A0A5A9XPR1</accession>
<comment type="caution">
    <text evidence="2">The sequence shown here is derived from an EMBL/GenBank/DDBJ whole genome shotgun (WGS) entry which is preliminary data.</text>
</comment>
<dbReference type="RefSeq" id="WP_149305735.1">
    <property type="nucleotide sequence ID" value="NZ_SRSD01000001.1"/>
</dbReference>
<keyword evidence="1" id="KW-0812">Transmembrane</keyword>
<dbReference type="PANTHER" id="PTHR30188">
    <property type="entry name" value="ABC TRANSPORTER PERMEASE PROTEIN-RELATED"/>
    <property type="match status" value="1"/>
</dbReference>
<dbReference type="EMBL" id="SRSD01000001">
    <property type="protein sequence ID" value="KAA0895152.1"/>
    <property type="molecule type" value="Genomic_DNA"/>
</dbReference>
<evidence type="ECO:0000313" key="3">
    <source>
        <dbReference type="Proteomes" id="UP000324298"/>
    </source>
</evidence>
<keyword evidence="3" id="KW-1185">Reference proteome</keyword>
<dbReference type="Proteomes" id="UP000324298">
    <property type="component" value="Unassembled WGS sequence"/>
</dbReference>
<proteinExistence type="predicted"/>
<feature type="transmembrane region" description="Helical" evidence="1">
    <location>
        <begin position="87"/>
        <end position="107"/>
    </location>
</feature>
<dbReference type="InterPro" id="IPR030802">
    <property type="entry name" value="Permease_MalE"/>
</dbReference>
<name>A0A5A9XPR1_9BACT</name>
<evidence type="ECO:0000256" key="1">
    <source>
        <dbReference type="SAM" id="Phobius"/>
    </source>
</evidence>
<feature type="transmembrane region" description="Helical" evidence="1">
    <location>
        <begin position="195"/>
        <end position="218"/>
    </location>
</feature>
<keyword evidence="1" id="KW-0472">Membrane</keyword>
<gene>
    <name evidence="2" type="ORF">ET418_01130</name>
</gene>
<dbReference type="AlphaFoldDB" id="A0A5A9XPR1"/>
<feature type="transmembrane region" description="Helical" evidence="1">
    <location>
        <begin position="6"/>
        <end position="26"/>
    </location>
</feature>
<reference evidence="2 3" key="1">
    <citation type="submission" date="2019-04" db="EMBL/GenBank/DDBJ databases">
        <title>Geobacter ruber sp. nov., ferric-reducing bacteria isolated from paddy soil.</title>
        <authorList>
            <person name="Xu Z."/>
            <person name="Masuda Y."/>
            <person name="Itoh H."/>
            <person name="Senoo K."/>
        </authorList>
    </citation>
    <scope>NUCLEOTIDE SEQUENCE [LARGE SCALE GENOMIC DNA]</scope>
    <source>
        <strain evidence="2 3">Red88</strain>
    </source>
</reference>